<keyword evidence="1" id="KW-0812">Transmembrane</keyword>
<keyword evidence="1" id="KW-1133">Transmembrane helix</keyword>
<gene>
    <name evidence="2" type="ORF">FOM92_03670</name>
</gene>
<evidence type="ECO:0000256" key="1">
    <source>
        <dbReference type="SAM" id="Phobius"/>
    </source>
</evidence>
<evidence type="ECO:0000313" key="3">
    <source>
        <dbReference type="Proteomes" id="UP000320160"/>
    </source>
</evidence>
<dbReference type="GO" id="GO:0005886">
    <property type="term" value="C:plasma membrane"/>
    <property type="evidence" value="ECO:0007669"/>
    <property type="project" value="TreeGrafter"/>
</dbReference>
<sequence length="469" mass="50426">MTTERSPGWKLFFAGIIGLVLIIPLMMVYALLWDRQEQSNIAQNAIAAGWGGPQVIVGPVLVLPYTASSVETVDENGRQTTRTVQVKKELYLSPETNAIRTELKPDRKKKSIYESVLFVAANSGRARFALPDDFARYGIPRENIDFAGAELRFGVSDARGLQKDSKVQVNGATLGLQPGKGLAASNNSGFFSFVDWTGAAPLEVEYSFAIRGNKSLTMVPRGGETTWDVKSTWPSPSFAGDFLPVKRDVKSSGFTSTHAVTNLALGQAIVATDDNAPPLTAEQYNSVALSSARDVPAVGGPSQAATIGLIEPVDLYSQVDRSVKYGFLFIGFTFLAYLMFDVIAGARVAAAEYLLTGAGLVLFFVLLLAFAEVVGFMWAYLIAAGAITGLLTAYSAAVLKSWLRARFIGGLLVGLYATLYVLLNLEAYSLIIGSLLLFVALAVVMWATRAIDWGARRETKEEAPSASAA</sequence>
<dbReference type="EMBL" id="VKKU01000001">
    <property type="protein sequence ID" value="TSB04529.1"/>
    <property type="molecule type" value="Genomic_DNA"/>
</dbReference>
<accession>A0A553WIL0</accession>
<dbReference type="AlphaFoldDB" id="A0A553WIL0"/>
<reference evidence="2 3" key="1">
    <citation type="submission" date="2019-07" db="EMBL/GenBank/DDBJ databases">
        <authorList>
            <person name="Park M."/>
        </authorList>
    </citation>
    <scope>NUCLEOTIDE SEQUENCE [LARGE SCALE GENOMIC DNA]</scope>
    <source>
        <strain evidence="2 3">KCTC32445</strain>
    </source>
</reference>
<dbReference type="PIRSF" id="PIRSF004548">
    <property type="entry name" value="CreD"/>
    <property type="match status" value="1"/>
</dbReference>
<proteinExistence type="predicted"/>
<dbReference type="PANTHER" id="PTHR30092">
    <property type="entry name" value="INNER MEMBRANE PROTEIN CRED"/>
    <property type="match status" value="1"/>
</dbReference>
<feature type="transmembrane region" description="Helical" evidence="1">
    <location>
        <begin position="12"/>
        <end position="33"/>
    </location>
</feature>
<comment type="caution">
    <text evidence="2">The sequence shown here is derived from an EMBL/GenBank/DDBJ whole genome shotgun (WGS) entry which is preliminary data.</text>
</comment>
<feature type="transmembrane region" description="Helical" evidence="1">
    <location>
        <begin position="325"/>
        <end position="346"/>
    </location>
</feature>
<feature type="transmembrane region" description="Helical" evidence="1">
    <location>
        <begin position="428"/>
        <end position="447"/>
    </location>
</feature>
<dbReference type="Proteomes" id="UP000320160">
    <property type="component" value="Unassembled WGS sequence"/>
</dbReference>
<name>A0A553WIL0_9SPHN</name>
<evidence type="ECO:0000313" key="2">
    <source>
        <dbReference type="EMBL" id="TSB04529.1"/>
    </source>
</evidence>
<protein>
    <submittedName>
        <fullName evidence="2">Cell envelope integrity protein CreD</fullName>
    </submittedName>
</protein>
<dbReference type="Pfam" id="PF06123">
    <property type="entry name" value="CreD"/>
    <property type="match status" value="1"/>
</dbReference>
<keyword evidence="3" id="KW-1185">Reference proteome</keyword>
<feature type="transmembrane region" description="Helical" evidence="1">
    <location>
        <begin position="353"/>
        <end position="371"/>
    </location>
</feature>
<organism evidence="2 3">
    <name type="scientific">Sphingorhabdus contaminans</name>
    <dbReference type="NCBI Taxonomy" id="1343899"/>
    <lineage>
        <taxon>Bacteria</taxon>
        <taxon>Pseudomonadati</taxon>
        <taxon>Pseudomonadota</taxon>
        <taxon>Alphaproteobacteria</taxon>
        <taxon>Sphingomonadales</taxon>
        <taxon>Sphingomonadaceae</taxon>
        <taxon>Sphingorhabdus</taxon>
    </lineage>
</organism>
<dbReference type="NCBIfam" id="NF008712">
    <property type="entry name" value="PRK11715.1-1"/>
    <property type="match status" value="1"/>
</dbReference>
<feature type="transmembrane region" description="Helical" evidence="1">
    <location>
        <begin position="377"/>
        <end position="398"/>
    </location>
</feature>
<keyword evidence="1" id="KW-0472">Membrane</keyword>
<feature type="transmembrane region" description="Helical" evidence="1">
    <location>
        <begin position="405"/>
        <end position="422"/>
    </location>
</feature>
<dbReference type="RefSeq" id="WP_143775417.1">
    <property type="nucleotide sequence ID" value="NZ_VKKU01000001.1"/>
</dbReference>
<dbReference type="OrthoDB" id="9791851at2"/>
<dbReference type="PANTHER" id="PTHR30092:SF0">
    <property type="entry name" value="INNER MEMBRANE PROTEIN CRED"/>
    <property type="match status" value="1"/>
</dbReference>
<dbReference type="InterPro" id="IPR010364">
    <property type="entry name" value="Uncharacterised_IM_CreD"/>
</dbReference>